<organism evidence="1">
    <name type="scientific">marine metagenome</name>
    <dbReference type="NCBI Taxonomy" id="408172"/>
    <lineage>
        <taxon>unclassified sequences</taxon>
        <taxon>metagenomes</taxon>
        <taxon>ecological metagenomes</taxon>
    </lineage>
</organism>
<proteinExistence type="predicted"/>
<protein>
    <submittedName>
        <fullName evidence="1">Uncharacterized protein</fullName>
    </submittedName>
</protein>
<feature type="non-terminal residue" evidence="1">
    <location>
        <position position="26"/>
    </location>
</feature>
<sequence>MQINNCYNIDDFRKMAKSRIPAPLFH</sequence>
<name>A0A382W2I5_9ZZZZ</name>
<reference evidence="1" key="1">
    <citation type="submission" date="2018-05" db="EMBL/GenBank/DDBJ databases">
        <authorList>
            <person name="Lanie J.A."/>
            <person name="Ng W.-L."/>
            <person name="Kazmierczak K.M."/>
            <person name="Andrzejewski T.M."/>
            <person name="Davidsen T.M."/>
            <person name="Wayne K.J."/>
            <person name="Tettelin H."/>
            <person name="Glass J.I."/>
            <person name="Rusch D."/>
            <person name="Podicherti R."/>
            <person name="Tsui H.-C.T."/>
            <person name="Winkler M.E."/>
        </authorList>
    </citation>
    <scope>NUCLEOTIDE SEQUENCE</scope>
</reference>
<dbReference type="AlphaFoldDB" id="A0A382W2I5"/>
<evidence type="ECO:0000313" key="1">
    <source>
        <dbReference type="EMBL" id="SVD52987.1"/>
    </source>
</evidence>
<dbReference type="EMBL" id="UINC01156521">
    <property type="protein sequence ID" value="SVD52987.1"/>
    <property type="molecule type" value="Genomic_DNA"/>
</dbReference>
<accession>A0A382W2I5</accession>
<gene>
    <name evidence="1" type="ORF">METZ01_LOCUS405841</name>
</gene>